<evidence type="ECO:0000259" key="4">
    <source>
        <dbReference type="PROSITE" id="PS51934"/>
    </source>
</evidence>
<keyword evidence="6" id="KW-1185">Reference proteome</keyword>
<evidence type="ECO:0000313" key="5">
    <source>
        <dbReference type="EMBL" id="KAF3852432.1"/>
    </source>
</evidence>
<dbReference type="PROSITE" id="PS51934">
    <property type="entry name" value="LRAT"/>
    <property type="match status" value="2"/>
</dbReference>
<organism evidence="5 6">
    <name type="scientific">Dissostichus mawsoni</name>
    <name type="common">Antarctic cod</name>
    <dbReference type="NCBI Taxonomy" id="36200"/>
    <lineage>
        <taxon>Eukaryota</taxon>
        <taxon>Metazoa</taxon>
        <taxon>Chordata</taxon>
        <taxon>Craniata</taxon>
        <taxon>Vertebrata</taxon>
        <taxon>Euteleostomi</taxon>
        <taxon>Actinopterygii</taxon>
        <taxon>Neopterygii</taxon>
        <taxon>Teleostei</taxon>
        <taxon>Neoteleostei</taxon>
        <taxon>Acanthomorphata</taxon>
        <taxon>Eupercaria</taxon>
        <taxon>Perciformes</taxon>
        <taxon>Notothenioidei</taxon>
        <taxon>Nototheniidae</taxon>
        <taxon>Dissostichus</taxon>
    </lineage>
</organism>
<protein>
    <recommendedName>
        <fullName evidence="4">LRAT domain-containing protein</fullName>
    </recommendedName>
</protein>
<name>A0A7J5YS81_DISMA</name>
<evidence type="ECO:0000256" key="3">
    <source>
        <dbReference type="SAM" id="SignalP"/>
    </source>
</evidence>
<dbReference type="PANTHER" id="PTHR46678:SF1">
    <property type="entry name" value="LECITHIN RETINOL ACYLTRANSFERASE"/>
    <property type="match status" value="1"/>
</dbReference>
<dbReference type="GO" id="GO:0005791">
    <property type="term" value="C:rough endoplasmic reticulum"/>
    <property type="evidence" value="ECO:0007669"/>
    <property type="project" value="TreeGrafter"/>
</dbReference>
<proteinExistence type="predicted"/>
<evidence type="ECO:0000313" key="6">
    <source>
        <dbReference type="Proteomes" id="UP000518266"/>
    </source>
</evidence>
<dbReference type="Proteomes" id="UP000518266">
    <property type="component" value="Unassembled WGS sequence"/>
</dbReference>
<dbReference type="InterPro" id="IPR007053">
    <property type="entry name" value="LRAT_dom"/>
</dbReference>
<keyword evidence="2" id="KW-0472">Membrane</keyword>
<dbReference type="OrthoDB" id="421951at2759"/>
<comment type="caution">
    <text evidence="5">The sequence shown here is derived from an EMBL/GenBank/DDBJ whole genome shotgun (WGS) entry which is preliminary data.</text>
</comment>
<feature type="active site" description="Acyl-thioester intermediate" evidence="1">
    <location>
        <position position="280"/>
    </location>
</feature>
<dbReference type="AlphaFoldDB" id="A0A7J5YS81"/>
<dbReference type="GO" id="GO:0006776">
    <property type="term" value="P:vitamin A metabolic process"/>
    <property type="evidence" value="ECO:0007669"/>
    <property type="project" value="TreeGrafter"/>
</dbReference>
<gene>
    <name evidence="5" type="ORF">F7725_005787</name>
</gene>
<keyword evidence="2" id="KW-0812">Transmembrane</keyword>
<evidence type="ECO:0000256" key="1">
    <source>
        <dbReference type="PIRSR" id="PIRSR642288-1"/>
    </source>
</evidence>
<dbReference type="Gene3D" id="3.90.1720.10">
    <property type="entry name" value="endopeptidase domain like (from Nostoc punctiforme)"/>
    <property type="match status" value="2"/>
</dbReference>
<reference evidence="5 6" key="1">
    <citation type="submission" date="2020-03" db="EMBL/GenBank/DDBJ databases">
        <title>Dissostichus mawsoni Genome sequencing and assembly.</title>
        <authorList>
            <person name="Park H."/>
        </authorList>
    </citation>
    <scope>NUCLEOTIDE SEQUENCE [LARGE SCALE GENOMIC DNA]</scope>
    <source>
        <strain evidence="5">DM0001</strain>
        <tissue evidence="5">Muscle</tissue>
    </source>
</reference>
<accession>A0A7J5YS81</accession>
<dbReference type="InterPro" id="IPR042288">
    <property type="entry name" value="LRAT"/>
</dbReference>
<dbReference type="PANTHER" id="PTHR46678">
    <property type="entry name" value="LECITHIN RETINOL ACYLTRANSFERASE"/>
    <property type="match status" value="1"/>
</dbReference>
<feature type="chain" id="PRO_5029772137" description="LRAT domain-containing protein" evidence="3">
    <location>
        <begin position="28"/>
        <end position="549"/>
    </location>
</feature>
<feature type="signal peptide" evidence="3">
    <location>
        <begin position="1"/>
        <end position="27"/>
    </location>
</feature>
<dbReference type="Pfam" id="PF04970">
    <property type="entry name" value="LRAT"/>
    <property type="match status" value="2"/>
</dbReference>
<dbReference type="EMBL" id="JAAKFY010000009">
    <property type="protein sequence ID" value="KAF3852432.1"/>
    <property type="molecule type" value="Genomic_DNA"/>
</dbReference>
<sequence>MTSVHPPAGAVLPSTVAVVLVIVLVDGTELHAIVRGVELVTGIITKLAWLKGASGDASSRDRARTLWCRLAKEEGATNRTMICAQCKLCGREGLACIDLKAKDKKLVSLKHLRVVSPKTVTMLQLFTFLLEKFSLLFNFKLFGSSWSDGEDRKGHAPRAPPQPLRRGDLLEVPRTLFTHFGIYLGDNKVAHLIPDILPVLTLDRKLIGSVITNKRLIFGVIYRCATVRVDTLEDFAYGSNILVNPMDKIMKDQALANEDVAKRAEKHIGATPYSLLWYNCEHFVTDCRYGCAASLQTDKFCECLKSIIRDQRCVAVTGLLGIVSIICYGMAPSTTLPTILIPFTLWMAASQKEEESKNDSSRYKRGDLLEVPRTLFTHFGIYLGDNRVAHLIPDILPVFTKNTSAISTMVSNNRLVLGVIAKVASVRVDSLADFAYGSEILVNHMDKVCSQPPLDGDEVARRAEKLLGKVNYSLLWYNCEHYVMYCRYGMSISYQTYQFCTAVRKIVCSRKSSYLTALCGVAVALYLGCVTLLTVLPTLLVSFTIWMAA</sequence>
<dbReference type="GO" id="GO:0042572">
    <property type="term" value="P:retinol metabolic process"/>
    <property type="evidence" value="ECO:0007669"/>
    <property type="project" value="InterPro"/>
</dbReference>
<keyword evidence="3" id="KW-0732">Signal</keyword>
<evidence type="ECO:0000256" key="2">
    <source>
        <dbReference type="SAM" id="Phobius"/>
    </source>
</evidence>
<dbReference type="GO" id="GO:0047173">
    <property type="term" value="F:phosphatidylcholine-retinol O-acyltransferase activity"/>
    <property type="evidence" value="ECO:0007669"/>
    <property type="project" value="InterPro"/>
</dbReference>
<keyword evidence="2" id="KW-1133">Transmembrane helix</keyword>
<feature type="domain" description="LRAT" evidence="4">
    <location>
        <begin position="368"/>
        <end position="495"/>
    </location>
</feature>
<feature type="domain" description="LRAT" evidence="4">
    <location>
        <begin position="169"/>
        <end position="296"/>
    </location>
</feature>
<feature type="transmembrane region" description="Helical" evidence="2">
    <location>
        <begin position="514"/>
        <end position="547"/>
    </location>
</feature>